<dbReference type="InterPro" id="IPR052732">
    <property type="entry name" value="Cell-binding_unc_protein"/>
</dbReference>
<dbReference type="EMBL" id="JAUYVI010000002">
    <property type="protein sequence ID" value="MDQ7246947.1"/>
    <property type="molecule type" value="Genomic_DNA"/>
</dbReference>
<gene>
    <name evidence="1" type="ORF">Q8A70_04695</name>
</gene>
<reference evidence="2" key="1">
    <citation type="submission" date="2023-08" db="EMBL/GenBank/DDBJ databases">
        <title>Rhodospirillaceae gen. nov., a novel taxon isolated from the Yangtze River Yuezi River estuary sludge.</title>
        <authorList>
            <person name="Ruan L."/>
        </authorList>
    </citation>
    <scope>NUCLEOTIDE SEQUENCE [LARGE SCALE GENOMIC DNA]</scope>
    <source>
        <strain evidence="2">R-7</strain>
    </source>
</reference>
<dbReference type="RefSeq" id="WP_379954361.1">
    <property type="nucleotide sequence ID" value="NZ_JAUYVI010000002.1"/>
</dbReference>
<dbReference type="SUPFAM" id="SSF56112">
    <property type="entry name" value="Protein kinase-like (PK-like)"/>
    <property type="match status" value="1"/>
</dbReference>
<keyword evidence="2" id="KW-1185">Reference proteome</keyword>
<name>A0ABU0YGV8_9PROT</name>
<sequence>MADRPNHTTEQLGSGLVDLATKVAFLRQPSSYPEGAAAVDVKETHMSWVFLTERYAYKLKKPVRHDFLDFSTVALRHNSCEEELRLNRQLAPNVYLAVVPLTATPRGSLQLGGPGIPVDWLVKMRRLPESRTLDNAIRAGSLLPHDVRDLVDLLDGFYRSAPRIAISGEDYRRKMRDGIENNRVELARYCPSSMGSLIQRVSDAQARYIATHMETLERRAAEENIVEGHGDLRPEHVFLGPPPQIIDCLEFNRDFRILDVADDLALLAMECEQLGAPEVGRAFFRMPALLDTPPALITFYKSYRAALRAKLAIWHLKDGHVADPSVWENRALRYLTLAEYEQDGAMP</sequence>
<evidence type="ECO:0000313" key="1">
    <source>
        <dbReference type="EMBL" id="MDQ7246947.1"/>
    </source>
</evidence>
<protein>
    <recommendedName>
        <fullName evidence="3">Aminoglycoside phosphotransferase family enzyme</fullName>
    </recommendedName>
</protein>
<comment type="caution">
    <text evidence="1">The sequence shown here is derived from an EMBL/GenBank/DDBJ whole genome shotgun (WGS) entry which is preliminary data.</text>
</comment>
<accession>A0ABU0YGV8</accession>
<dbReference type="Proteomes" id="UP001230156">
    <property type="component" value="Unassembled WGS sequence"/>
</dbReference>
<evidence type="ECO:0008006" key="3">
    <source>
        <dbReference type="Google" id="ProtNLM"/>
    </source>
</evidence>
<organism evidence="1 2">
    <name type="scientific">Dongia sedimenti</name>
    <dbReference type="NCBI Taxonomy" id="3064282"/>
    <lineage>
        <taxon>Bacteria</taxon>
        <taxon>Pseudomonadati</taxon>
        <taxon>Pseudomonadota</taxon>
        <taxon>Alphaproteobacteria</taxon>
        <taxon>Rhodospirillales</taxon>
        <taxon>Dongiaceae</taxon>
        <taxon>Dongia</taxon>
    </lineage>
</organism>
<dbReference type="InterPro" id="IPR011009">
    <property type="entry name" value="Kinase-like_dom_sf"/>
</dbReference>
<dbReference type="PANTHER" id="PTHR43883">
    <property type="entry name" value="SLR0207 PROTEIN"/>
    <property type="match status" value="1"/>
</dbReference>
<evidence type="ECO:0000313" key="2">
    <source>
        <dbReference type="Proteomes" id="UP001230156"/>
    </source>
</evidence>
<proteinExistence type="predicted"/>
<dbReference type="PANTHER" id="PTHR43883:SF1">
    <property type="entry name" value="GLUCONOKINASE"/>
    <property type="match status" value="1"/>
</dbReference>